<keyword evidence="6 7" id="KW-0482">Metalloprotease</keyword>
<evidence type="ECO:0000259" key="8">
    <source>
        <dbReference type="Pfam" id="PF01432"/>
    </source>
</evidence>
<evidence type="ECO:0000256" key="4">
    <source>
        <dbReference type="ARBA" id="ARBA00022801"/>
    </source>
</evidence>
<dbReference type="PANTHER" id="PTHR43660">
    <property type="entry name" value="DIPEPTIDYL CARBOXYPEPTIDASE"/>
    <property type="match status" value="1"/>
</dbReference>
<dbReference type="AlphaFoldDB" id="A0AAP8T8P6"/>
<organism evidence="9 10">
    <name type="scientific">Akkermansia muciniphila</name>
    <dbReference type="NCBI Taxonomy" id="239935"/>
    <lineage>
        <taxon>Bacteria</taxon>
        <taxon>Pseudomonadati</taxon>
        <taxon>Verrucomicrobiota</taxon>
        <taxon>Verrucomicrobiia</taxon>
        <taxon>Verrucomicrobiales</taxon>
        <taxon>Akkermansiaceae</taxon>
        <taxon>Akkermansia</taxon>
    </lineage>
</organism>
<proteinExistence type="inferred from homology"/>
<comment type="caution">
    <text evidence="9">The sequence shown here is derived from an EMBL/GenBank/DDBJ whole genome shotgun (WGS) entry which is preliminary data.</text>
</comment>
<dbReference type="InterPro" id="IPR024077">
    <property type="entry name" value="Neurolysin/TOP_dom2"/>
</dbReference>
<gene>
    <name evidence="9" type="ORF">CXU09_09780</name>
</gene>
<reference evidence="9 10" key="1">
    <citation type="journal article" date="2017" name="BMC Genomics">
        <title>Genome sequencing of 39 Akkermansia muciniphila isolates reveals its population structure, genomic and functional diverisity, and global distribution in mammalian gut microbiotas.</title>
        <authorList>
            <person name="Guo X."/>
            <person name="Li S."/>
            <person name="Zhang J."/>
            <person name="Wu F."/>
            <person name="Li X."/>
            <person name="Wu D."/>
            <person name="Zhang M."/>
            <person name="Ou Z."/>
            <person name="Jie Z."/>
            <person name="Yan Q."/>
            <person name="Li P."/>
            <person name="Yi J."/>
            <person name="Peng Y."/>
        </authorList>
    </citation>
    <scope>NUCLEOTIDE SEQUENCE [LARGE SCALE GENOMIC DNA]</scope>
    <source>
        <strain evidence="9 10">GP43</strain>
    </source>
</reference>
<keyword evidence="5 7" id="KW-0862">Zinc</keyword>
<dbReference type="InterPro" id="IPR001567">
    <property type="entry name" value="Pept_M3A_M3B_dom"/>
</dbReference>
<dbReference type="FunFam" id="3.40.390.10:FF:000009">
    <property type="entry name" value="Oligopeptidase A"/>
    <property type="match status" value="1"/>
</dbReference>
<evidence type="ECO:0000256" key="2">
    <source>
        <dbReference type="ARBA" id="ARBA00022670"/>
    </source>
</evidence>
<evidence type="ECO:0000313" key="10">
    <source>
        <dbReference type="Proteomes" id="UP000235914"/>
    </source>
</evidence>
<evidence type="ECO:0000313" key="9">
    <source>
        <dbReference type="EMBL" id="PNC54805.1"/>
    </source>
</evidence>
<evidence type="ECO:0000256" key="7">
    <source>
        <dbReference type="RuleBase" id="RU003435"/>
    </source>
</evidence>
<evidence type="ECO:0000256" key="3">
    <source>
        <dbReference type="ARBA" id="ARBA00022723"/>
    </source>
</evidence>
<keyword evidence="3 7" id="KW-0479">Metal-binding</keyword>
<keyword evidence="2 7" id="KW-0645">Protease</keyword>
<dbReference type="GO" id="GO:0046872">
    <property type="term" value="F:metal ion binding"/>
    <property type="evidence" value="ECO:0007669"/>
    <property type="project" value="UniProtKB-UniRule"/>
</dbReference>
<dbReference type="InterPro" id="IPR024079">
    <property type="entry name" value="MetalloPept_cat_dom_sf"/>
</dbReference>
<protein>
    <recommendedName>
        <fullName evidence="8">Peptidase M3A/M3B catalytic domain-containing protein</fullName>
    </recommendedName>
</protein>
<dbReference type="Proteomes" id="UP000235914">
    <property type="component" value="Unassembled WGS sequence"/>
</dbReference>
<dbReference type="GO" id="GO:0005829">
    <property type="term" value="C:cytosol"/>
    <property type="evidence" value="ECO:0007669"/>
    <property type="project" value="UniProtKB-ARBA"/>
</dbReference>
<dbReference type="EMBL" id="PJKN01000005">
    <property type="protein sequence ID" value="PNC54805.1"/>
    <property type="molecule type" value="Genomic_DNA"/>
</dbReference>
<comment type="similarity">
    <text evidence="1 7">Belongs to the peptidase M3 family.</text>
</comment>
<dbReference type="GO" id="GO:0006508">
    <property type="term" value="P:proteolysis"/>
    <property type="evidence" value="ECO:0007669"/>
    <property type="project" value="UniProtKB-KW"/>
</dbReference>
<evidence type="ECO:0000256" key="1">
    <source>
        <dbReference type="ARBA" id="ARBA00006040"/>
    </source>
</evidence>
<evidence type="ECO:0000256" key="6">
    <source>
        <dbReference type="ARBA" id="ARBA00023049"/>
    </source>
</evidence>
<evidence type="ECO:0000256" key="5">
    <source>
        <dbReference type="ARBA" id="ARBA00022833"/>
    </source>
</evidence>
<feature type="domain" description="Peptidase M3A/M3B catalytic" evidence="8">
    <location>
        <begin position="6"/>
        <end position="398"/>
    </location>
</feature>
<accession>A0AAP8T8P6</accession>
<keyword evidence="4 7" id="KW-0378">Hydrolase</keyword>
<dbReference type="Gene3D" id="3.40.390.10">
    <property type="entry name" value="Collagenase (Catalytic Domain)"/>
    <property type="match status" value="1"/>
</dbReference>
<dbReference type="PANTHER" id="PTHR43660:SF1">
    <property type="entry name" value="DIPEPTIDYL CARBOXYPEPTIDASE"/>
    <property type="match status" value="1"/>
</dbReference>
<sequence>MSCWTRSRPSFFREMETLRRLKARRTGQEKARLNPWDVAYYANLQAEERFRLDQEELRRYFPLPRVLDGLFSLAERLYGIRVAEVPARQALSGIPADKSAGTVEVWHPDVRFFTIDDGNGNRLGSFYLDLYSRNNKRAGAWMNTLDTGSPSTPETPGKPRLGMVCLNIHPPAAGHAVTLTHREVRTLFHEFGHLLHLMFTRVAISSLAGTSVPRDFVEVPSQFMENWCWRPDVLKSFARHEQTGLPIPEEMLRSLDASRGNTPALALAGQLLYAKMDLAVHAAPERFSSGSLDDVDSAVAGDMDYFKNFKRAGKLRTARHLFSSPSGYASFYFSYQWAEVLDKDIFEAFERAGGPDRETAGKFRETILEKGYAVPPMRQFMDFMGRKPRMDAMLRKRRLAS</sequence>
<dbReference type="Gene3D" id="1.10.1370.10">
    <property type="entry name" value="Neurolysin, domain 3"/>
    <property type="match status" value="1"/>
</dbReference>
<dbReference type="InterPro" id="IPR045090">
    <property type="entry name" value="Pept_M3A_M3B"/>
</dbReference>
<dbReference type="Pfam" id="PF01432">
    <property type="entry name" value="Peptidase_M3"/>
    <property type="match status" value="1"/>
</dbReference>
<dbReference type="GO" id="GO:0004222">
    <property type="term" value="F:metalloendopeptidase activity"/>
    <property type="evidence" value="ECO:0007669"/>
    <property type="project" value="InterPro"/>
</dbReference>
<name>A0AAP8T8P6_9BACT</name>
<dbReference type="SUPFAM" id="SSF55486">
    <property type="entry name" value="Metalloproteases ('zincins'), catalytic domain"/>
    <property type="match status" value="1"/>
</dbReference>
<comment type="cofactor">
    <cofactor evidence="7">
        <name>Zn(2+)</name>
        <dbReference type="ChEBI" id="CHEBI:29105"/>
    </cofactor>
    <text evidence="7">Binds 1 zinc ion.</text>
</comment>